<keyword evidence="5 8" id="KW-1133">Transmembrane helix</keyword>
<accession>A0ABV1A9P6</accession>
<dbReference type="Pfam" id="PF00230">
    <property type="entry name" value="MIP"/>
    <property type="match status" value="1"/>
</dbReference>
<dbReference type="Gene3D" id="1.20.1080.10">
    <property type="entry name" value="Glycerol uptake facilitator protein"/>
    <property type="match status" value="1"/>
</dbReference>
<evidence type="ECO:0000256" key="6">
    <source>
        <dbReference type="ARBA" id="ARBA00023136"/>
    </source>
</evidence>
<dbReference type="PRINTS" id="PR00783">
    <property type="entry name" value="MINTRINSICP"/>
</dbReference>
<comment type="subcellular location">
    <subcellularLocation>
        <location evidence="1">Membrane</location>
        <topology evidence="1">Multi-pass membrane protein</topology>
    </subcellularLocation>
</comment>
<comment type="caution">
    <text evidence="9">The sequence shown here is derived from an EMBL/GenBank/DDBJ whole genome shotgun (WGS) entry which is preliminary data.</text>
</comment>
<organism evidence="9 10">
    <name type="scientific">Ameca splendens</name>
    <dbReference type="NCBI Taxonomy" id="208324"/>
    <lineage>
        <taxon>Eukaryota</taxon>
        <taxon>Metazoa</taxon>
        <taxon>Chordata</taxon>
        <taxon>Craniata</taxon>
        <taxon>Vertebrata</taxon>
        <taxon>Euteleostomi</taxon>
        <taxon>Actinopterygii</taxon>
        <taxon>Neopterygii</taxon>
        <taxon>Teleostei</taxon>
        <taxon>Neoteleostei</taxon>
        <taxon>Acanthomorphata</taxon>
        <taxon>Ovalentaria</taxon>
        <taxon>Atherinomorphae</taxon>
        <taxon>Cyprinodontiformes</taxon>
        <taxon>Goodeidae</taxon>
        <taxon>Ameca</taxon>
    </lineage>
</organism>
<gene>
    <name evidence="9" type="ORF">AMECASPLE_020869</name>
</gene>
<sequence>MMFLSRCLRLILRDVLTQSCLHQFLLEFVGTALFLSASLTAVLIRADPRSIAGLTNQSRPSEGPPHSGLVAVSPACPLQVVLVFGLSVAMAALSVGGAVHLNPAVSIAMVLTLRLTLWRAVLYMIGQLLGGVVSSALLLGLMGDVTPAVNQVSSGVRLHEAFIVEMLITLQLVLVVMVTAEVPLPVVATPLLVGLTVSLGHLVAVGATGCGMNPARSFGPAAVTFDFRNHWVFWAGPMVGACVAALLNDLLLRPRWRHPGDWWAELKQLYILTNKQQQGVLSQLP</sequence>
<keyword evidence="3 7" id="KW-0813">Transport</keyword>
<proteinExistence type="inferred from homology"/>
<dbReference type="Proteomes" id="UP001469553">
    <property type="component" value="Unassembled WGS sequence"/>
</dbReference>
<evidence type="ECO:0000256" key="1">
    <source>
        <dbReference type="ARBA" id="ARBA00004141"/>
    </source>
</evidence>
<evidence type="ECO:0000313" key="9">
    <source>
        <dbReference type="EMBL" id="MEQ2315298.1"/>
    </source>
</evidence>
<dbReference type="InterPro" id="IPR023271">
    <property type="entry name" value="Aquaporin-like"/>
</dbReference>
<keyword evidence="10" id="KW-1185">Reference proteome</keyword>
<evidence type="ECO:0008006" key="11">
    <source>
        <dbReference type="Google" id="ProtNLM"/>
    </source>
</evidence>
<keyword evidence="6 8" id="KW-0472">Membrane</keyword>
<dbReference type="InterPro" id="IPR022357">
    <property type="entry name" value="MIP_CS"/>
</dbReference>
<feature type="transmembrane region" description="Helical" evidence="8">
    <location>
        <begin position="191"/>
        <end position="211"/>
    </location>
</feature>
<protein>
    <recommendedName>
        <fullName evidence="11">Aquaporin TIP</fullName>
    </recommendedName>
</protein>
<feature type="transmembrane region" description="Helical" evidence="8">
    <location>
        <begin position="120"/>
        <end position="141"/>
    </location>
</feature>
<dbReference type="PANTHER" id="PTHR19139:SF161">
    <property type="entry name" value="AQUAPORIN-1"/>
    <property type="match status" value="1"/>
</dbReference>
<evidence type="ECO:0000256" key="5">
    <source>
        <dbReference type="ARBA" id="ARBA00022989"/>
    </source>
</evidence>
<feature type="transmembrane region" description="Helical" evidence="8">
    <location>
        <begin position="21"/>
        <end position="44"/>
    </location>
</feature>
<name>A0ABV1A9P6_9TELE</name>
<feature type="transmembrane region" description="Helical" evidence="8">
    <location>
        <begin position="78"/>
        <end position="99"/>
    </location>
</feature>
<feature type="transmembrane region" description="Helical" evidence="8">
    <location>
        <begin position="161"/>
        <end position="179"/>
    </location>
</feature>
<evidence type="ECO:0000313" key="10">
    <source>
        <dbReference type="Proteomes" id="UP001469553"/>
    </source>
</evidence>
<feature type="transmembrane region" description="Helical" evidence="8">
    <location>
        <begin position="231"/>
        <end position="252"/>
    </location>
</feature>
<reference evidence="9 10" key="1">
    <citation type="submission" date="2021-06" db="EMBL/GenBank/DDBJ databases">
        <authorList>
            <person name="Palmer J.M."/>
        </authorList>
    </citation>
    <scope>NUCLEOTIDE SEQUENCE [LARGE SCALE GENOMIC DNA]</scope>
    <source>
        <strain evidence="9 10">AS_MEX2019</strain>
        <tissue evidence="9">Muscle</tissue>
    </source>
</reference>
<dbReference type="PROSITE" id="PS00221">
    <property type="entry name" value="MIP"/>
    <property type="match status" value="1"/>
</dbReference>
<evidence type="ECO:0000256" key="7">
    <source>
        <dbReference type="RuleBase" id="RU000477"/>
    </source>
</evidence>
<keyword evidence="4 7" id="KW-0812">Transmembrane</keyword>
<evidence type="ECO:0000256" key="8">
    <source>
        <dbReference type="SAM" id="Phobius"/>
    </source>
</evidence>
<evidence type="ECO:0000256" key="2">
    <source>
        <dbReference type="ARBA" id="ARBA00006175"/>
    </source>
</evidence>
<evidence type="ECO:0000256" key="4">
    <source>
        <dbReference type="ARBA" id="ARBA00022692"/>
    </source>
</evidence>
<dbReference type="SUPFAM" id="SSF81338">
    <property type="entry name" value="Aquaporin-like"/>
    <property type="match status" value="1"/>
</dbReference>
<evidence type="ECO:0000256" key="3">
    <source>
        <dbReference type="ARBA" id="ARBA00022448"/>
    </source>
</evidence>
<dbReference type="PANTHER" id="PTHR19139">
    <property type="entry name" value="AQUAPORIN TRANSPORTER"/>
    <property type="match status" value="1"/>
</dbReference>
<dbReference type="InterPro" id="IPR000425">
    <property type="entry name" value="MIP"/>
</dbReference>
<dbReference type="EMBL" id="JAHRIP010086405">
    <property type="protein sequence ID" value="MEQ2315298.1"/>
    <property type="molecule type" value="Genomic_DNA"/>
</dbReference>
<comment type="similarity">
    <text evidence="2 7">Belongs to the MIP/aquaporin (TC 1.A.8) family.</text>
</comment>
<dbReference type="InterPro" id="IPR034294">
    <property type="entry name" value="Aquaporin_transptr"/>
</dbReference>